<evidence type="ECO:0000313" key="4">
    <source>
        <dbReference type="Proteomes" id="UP001596105"/>
    </source>
</evidence>
<gene>
    <name evidence="3" type="ORF">ACFPPD_13635</name>
</gene>
<feature type="transmembrane region" description="Helical" evidence="1">
    <location>
        <begin position="100"/>
        <end position="118"/>
    </location>
</feature>
<dbReference type="InterPro" id="IPR025962">
    <property type="entry name" value="SdpI/YhfL"/>
</dbReference>
<dbReference type="PIRSF" id="PIRSF038959">
    <property type="entry name" value="SdpI"/>
    <property type="match status" value="1"/>
</dbReference>
<name>A0ABW0LV63_9BACL</name>
<dbReference type="PANTHER" id="PTHR37810">
    <property type="entry name" value="IMMUNITY PROTEIN SDPI"/>
    <property type="match status" value="1"/>
</dbReference>
<feature type="domain" description="DUF1648" evidence="2">
    <location>
        <begin position="30"/>
        <end position="68"/>
    </location>
</feature>
<feature type="transmembrane region" description="Helical" evidence="1">
    <location>
        <begin position="179"/>
        <end position="198"/>
    </location>
</feature>
<dbReference type="InterPro" id="IPR026272">
    <property type="entry name" value="SdpI"/>
</dbReference>
<dbReference type="EMBL" id="JBHSMH010000041">
    <property type="protein sequence ID" value="MFC5469770.1"/>
    <property type="molecule type" value="Genomic_DNA"/>
</dbReference>
<proteinExistence type="predicted"/>
<keyword evidence="1" id="KW-1133">Transmembrane helix</keyword>
<feature type="transmembrane region" description="Helical" evidence="1">
    <location>
        <begin position="124"/>
        <end position="142"/>
    </location>
</feature>
<keyword evidence="1" id="KW-0812">Transmembrane</keyword>
<keyword evidence="4" id="KW-1185">Reference proteome</keyword>
<feature type="transmembrane region" description="Helical" evidence="1">
    <location>
        <begin position="19"/>
        <end position="36"/>
    </location>
</feature>
<evidence type="ECO:0000256" key="1">
    <source>
        <dbReference type="SAM" id="Phobius"/>
    </source>
</evidence>
<protein>
    <submittedName>
        <fullName evidence="3">SdpI family protein</fullName>
    </submittedName>
</protein>
<reference evidence="4" key="1">
    <citation type="journal article" date="2019" name="Int. J. Syst. Evol. Microbiol.">
        <title>The Global Catalogue of Microorganisms (GCM) 10K type strain sequencing project: providing services to taxonomists for standard genome sequencing and annotation.</title>
        <authorList>
            <consortium name="The Broad Institute Genomics Platform"/>
            <consortium name="The Broad Institute Genome Sequencing Center for Infectious Disease"/>
            <person name="Wu L."/>
            <person name="Ma J."/>
        </authorList>
    </citation>
    <scope>NUCLEOTIDE SEQUENCE [LARGE SCALE GENOMIC DNA]</scope>
    <source>
        <strain evidence="4">CCUG 57113</strain>
    </source>
</reference>
<comment type="caution">
    <text evidence="3">The sequence shown here is derived from an EMBL/GenBank/DDBJ whole genome shotgun (WGS) entry which is preliminary data.</text>
</comment>
<keyword evidence="1" id="KW-0472">Membrane</keyword>
<evidence type="ECO:0000313" key="3">
    <source>
        <dbReference type="EMBL" id="MFC5469770.1"/>
    </source>
</evidence>
<dbReference type="InterPro" id="IPR012867">
    <property type="entry name" value="DUF1648"/>
</dbReference>
<organism evidence="3 4">
    <name type="scientific">Cohnella suwonensis</name>
    <dbReference type="NCBI Taxonomy" id="696072"/>
    <lineage>
        <taxon>Bacteria</taxon>
        <taxon>Bacillati</taxon>
        <taxon>Bacillota</taxon>
        <taxon>Bacilli</taxon>
        <taxon>Bacillales</taxon>
        <taxon>Paenibacillaceae</taxon>
        <taxon>Cohnella</taxon>
    </lineage>
</organism>
<dbReference type="RefSeq" id="WP_209745514.1">
    <property type="nucleotide sequence ID" value="NZ_JBHSMH010000041.1"/>
</dbReference>
<evidence type="ECO:0000259" key="2">
    <source>
        <dbReference type="Pfam" id="PF07853"/>
    </source>
</evidence>
<dbReference type="PANTHER" id="PTHR37810:SF5">
    <property type="entry name" value="IMMUNITY PROTEIN SDPI"/>
    <property type="match status" value="1"/>
</dbReference>
<accession>A0ABW0LV63</accession>
<dbReference type="Pfam" id="PF13630">
    <property type="entry name" value="SdpI"/>
    <property type="match status" value="1"/>
</dbReference>
<dbReference type="Pfam" id="PF07853">
    <property type="entry name" value="DUF1648"/>
    <property type="match status" value="1"/>
</dbReference>
<sequence length="228" mass="25406">MTKTTNAATGVPAWSVKDWILLGANAAVFLVMFLVFDGKLPDQVASHYDINGDMDGTMPKWGFWLLYGALSIGLPLLITLSRYIDPRKKNYARFQGYFDLIRWTISAFLQVMFLFIALDSSGHRMPIPNLIIGAIGLLFVVVGNRMSQVRSNFFVGIKTPWALMDEDNWRRTHRIGARLWVVSGLLMVAAALIASSVWLAVVTIAAVVISSVIPTAYSYLLFRRKSAS</sequence>
<feature type="transmembrane region" description="Helical" evidence="1">
    <location>
        <begin position="204"/>
        <end position="222"/>
    </location>
</feature>
<dbReference type="Proteomes" id="UP001596105">
    <property type="component" value="Unassembled WGS sequence"/>
</dbReference>
<feature type="transmembrane region" description="Helical" evidence="1">
    <location>
        <begin position="61"/>
        <end position="80"/>
    </location>
</feature>